<name>A0A0F8ZSM2_9ZZZZ</name>
<gene>
    <name evidence="1" type="ORF">LCGC14_2658510</name>
</gene>
<reference evidence="1" key="1">
    <citation type="journal article" date="2015" name="Nature">
        <title>Complex archaea that bridge the gap between prokaryotes and eukaryotes.</title>
        <authorList>
            <person name="Spang A."/>
            <person name="Saw J.H."/>
            <person name="Jorgensen S.L."/>
            <person name="Zaremba-Niedzwiedzka K."/>
            <person name="Martijn J."/>
            <person name="Lind A.E."/>
            <person name="van Eijk R."/>
            <person name="Schleper C."/>
            <person name="Guy L."/>
            <person name="Ettema T.J."/>
        </authorList>
    </citation>
    <scope>NUCLEOTIDE SEQUENCE</scope>
</reference>
<evidence type="ECO:0000313" key="1">
    <source>
        <dbReference type="EMBL" id="KKK96862.1"/>
    </source>
</evidence>
<organism evidence="1">
    <name type="scientific">marine sediment metagenome</name>
    <dbReference type="NCBI Taxonomy" id="412755"/>
    <lineage>
        <taxon>unclassified sequences</taxon>
        <taxon>metagenomes</taxon>
        <taxon>ecological metagenomes</taxon>
    </lineage>
</organism>
<accession>A0A0F8ZSM2</accession>
<comment type="caution">
    <text evidence="1">The sequence shown here is derived from an EMBL/GenBank/DDBJ whole genome shotgun (WGS) entry which is preliminary data.</text>
</comment>
<proteinExistence type="predicted"/>
<sequence length="79" mass="9834">MSFIPESERKEYIGKHMTKFEYRLRWLLTKGFEILNHDPQKQLVLIRKRRKILFWTRKQVNIFLYLKHNVIKSIEEMVV</sequence>
<dbReference type="AlphaFoldDB" id="A0A0F8ZSM2"/>
<protein>
    <submittedName>
        <fullName evidence="1">Uncharacterized protein</fullName>
    </submittedName>
</protein>
<dbReference type="EMBL" id="LAZR01046298">
    <property type="protein sequence ID" value="KKK96862.1"/>
    <property type="molecule type" value="Genomic_DNA"/>
</dbReference>